<dbReference type="InterPro" id="IPR032199">
    <property type="entry name" value="RMI1_C"/>
</dbReference>
<evidence type="ECO:0000313" key="4">
    <source>
        <dbReference type="RefSeq" id="XP_038989329.1"/>
    </source>
</evidence>
<organism evidence="3 5">
    <name type="scientific">Phoenix dactylifera</name>
    <name type="common">Date palm</name>
    <dbReference type="NCBI Taxonomy" id="42345"/>
    <lineage>
        <taxon>Eukaryota</taxon>
        <taxon>Viridiplantae</taxon>
        <taxon>Streptophyta</taxon>
        <taxon>Embryophyta</taxon>
        <taxon>Tracheophyta</taxon>
        <taxon>Spermatophyta</taxon>
        <taxon>Magnoliopsida</taxon>
        <taxon>Liliopsida</taxon>
        <taxon>Arecaceae</taxon>
        <taxon>Coryphoideae</taxon>
        <taxon>Phoeniceae</taxon>
        <taxon>Phoenix</taxon>
    </lineage>
</organism>
<dbReference type="PANTHER" id="PTHR14790:SF15">
    <property type="entry name" value="RECQ-MEDIATED GENOME INSTABILITY PROTEIN 1"/>
    <property type="match status" value="1"/>
</dbReference>
<dbReference type="RefSeq" id="XP_038989331.1">
    <property type="nucleotide sequence ID" value="XM_039133403.1"/>
</dbReference>
<reference evidence="4 5" key="2">
    <citation type="submission" date="2025-04" db="UniProtKB">
        <authorList>
            <consortium name="RefSeq"/>
        </authorList>
    </citation>
    <scope>IDENTIFICATION</scope>
    <source>
        <tissue evidence="4 5">Young leaves</tissue>
    </source>
</reference>
<feature type="region of interest" description="Disordered" evidence="1">
    <location>
        <begin position="59"/>
        <end position="87"/>
    </location>
</feature>
<dbReference type="RefSeq" id="XP_038989330.1">
    <property type="nucleotide sequence ID" value="XM_039133402.1"/>
</dbReference>
<dbReference type="GO" id="GO:0000724">
    <property type="term" value="P:double-strand break repair via homologous recombination"/>
    <property type="evidence" value="ECO:0007669"/>
    <property type="project" value="TreeGrafter"/>
</dbReference>
<dbReference type="GO" id="GO:0031422">
    <property type="term" value="C:RecQ family helicase-topoisomerase III complex"/>
    <property type="evidence" value="ECO:0007669"/>
    <property type="project" value="TreeGrafter"/>
</dbReference>
<dbReference type="Pfam" id="PF16099">
    <property type="entry name" value="RMI1_C"/>
    <property type="match status" value="1"/>
</dbReference>
<evidence type="ECO:0000256" key="1">
    <source>
        <dbReference type="SAM" id="MobiDB-lite"/>
    </source>
</evidence>
<feature type="compositionally biased region" description="Polar residues" evidence="1">
    <location>
        <begin position="78"/>
        <end position="87"/>
    </location>
</feature>
<evidence type="ECO:0000259" key="2">
    <source>
        <dbReference type="Pfam" id="PF16099"/>
    </source>
</evidence>
<proteinExistence type="predicted"/>
<dbReference type="GO" id="GO:0000712">
    <property type="term" value="P:resolution of meiotic recombination intermediates"/>
    <property type="evidence" value="ECO:0007669"/>
    <property type="project" value="TreeGrafter"/>
</dbReference>
<accession>A0A8B9ASB0</accession>
<dbReference type="RefSeq" id="XP_038989329.1">
    <property type="nucleotide sequence ID" value="XM_039133401.1"/>
</dbReference>
<dbReference type="OrthoDB" id="341511at2759"/>
<dbReference type="PANTHER" id="PTHR14790">
    <property type="entry name" value="RECQ-MEDIATED GENOME INSTABILITY PROTEIN 1 RMI1"/>
    <property type="match status" value="1"/>
</dbReference>
<name>A0A8B9ASB0_PHODC</name>
<gene>
    <name evidence="4 5 6" type="primary">LOC103699109</name>
</gene>
<dbReference type="AlphaFoldDB" id="A0A8B9ASB0"/>
<dbReference type="GO" id="GO:0000166">
    <property type="term" value="F:nucleotide binding"/>
    <property type="evidence" value="ECO:0007669"/>
    <property type="project" value="InterPro"/>
</dbReference>
<evidence type="ECO:0000313" key="3">
    <source>
        <dbReference type="Proteomes" id="UP000228380"/>
    </source>
</evidence>
<dbReference type="GeneID" id="103699109"/>
<feature type="domain" description="RecQ-mediated genome instability protein 1 C-terminal OB-fold" evidence="2">
    <location>
        <begin position="115"/>
        <end position="257"/>
    </location>
</feature>
<protein>
    <submittedName>
        <fullName evidence="4 5">RecQ-mediated genome instability protein 1-like</fullName>
    </submittedName>
</protein>
<dbReference type="KEGG" id="pda:103699109"/>
<evidence type="ECO:0000313" key="6">
    <source>
        <dbReference type="RefSeq" id="XP_038989331.1"/>
    </source>
</evidence>
<dbReference type="Proteomes" id="UP000228380">
    <property type="component" value="Chromosome 14"/>
</dbReference>
<dbReference type="GO" id="GO:0016604">
    <property type="term" value="C:nuclear body"/>
    <property type="evidence" value="ECO:0007669"/>
    <property type="project" value="TreeGrafter"/>
</dbReference>
<keyword evidence="3" id="KW-1185">Reference proteome</keyword>
<evidence type="ECO:0000313" key="5">
    <source>
        <dbReference type="RefSeq" id="XP_038989330.1"/>
    </source>
</evidence>
<reference evidence="3" key="1">
    <citation type="journal article" date="2019" name="Nat. Commun.">
        <title>Genome-wide association mapping of date palm fruit traits.</title>
        <authorList>
            <person name="Hazzouri K.M."/>
            <person name="Gros-Balthazard M."/>
            <person name="Flowers J.M."/>
            <person name="Copetti D."/>
            <person name="Lemansour A."/>
            <person name="Lebrun M."/>
            <person name="Masmoudi K."/>
            <person name="Ferrand S."/>
            <person name="Dhar M.I."/>
            <person name="Fresquez Z.A."/>
            <person name="Rosas U."/>
            <person name="Zhang J."/>
            <person name="Talag J."/>
            <person name="Lee S."/>
            <person name="Kudrna D."/>
            <person name="Powell R.F."/>
            <person name="Leitch I.J."/>
            <person name="Krueger R.R."/>
            <person name="Wing R.A."/>
            <person name="Amiri K.M.A."/>
            <person name="Purugganan M.D."/>
        </authorList>
    </citation>
    <scope>NUCLEOTIDE SEQUENCE [LARGE SCALE GENOMIC DNA]</scope>
    <source>
        <strain evidence="3">cv. Khalas</strain>
    </source>
</reference>
<sequence>MQAPRHILSTVNLASSETVAGGTIFEECVVPQNARNITEEFTSRHVRVTAEEEFVAAHVEGNITEEPISANDRPDTEPNLSSGAASDVENSLASDMVDAVGEVEHRLILSGEREIPFTYLASLLAKWTTQKDNTPFIQGKIKCFLTGVKGFHFKQRSSFELHVYVDDGSLISEVLIDHNVVKNGIGHSPEEVTVALSSSDKKTVTDMRETMKKFQLFLAKFEGTMLVEVNGNSPLPVVLEMNQSCSTSDAWLLLQRLKKFTAPQNKQHNHLKPIDLSP</sequence>